<organism evidence="1 2">
    <name type="scientific">Nocardia vulneris</name>
    <dbReference type="NCBI Taxonomy" id="1141657"/>
    <lineage>
        <taxon>Bacteria</taxon>
        <taxon>Bacillati</taxon>
        <taxon>Actinomycetota</taxon>
        <taxon>Actinomycetes</taxon>
        <taxon>Mycobacteriales</taxon>
        <taxon>Nocardiaceae</taxon>
        <taxon>Nocardia</taxon>
    </lineage>
</organism>
<protein>
    <recommendedName>
        <fullName evidence="3">DUF4254 domain-containing protein</fullName>
    </recommendedName>
</protein>
<reference evidence="1 2" key="1">
    <citation type="journal article" date="2014" name="Int. J. Syst. Evol. Microbiol.">
        <title>Nocardia vulneris sp. nov., isolated from wounds of human patients in North America.</title>
        <authorList>
            <person name="Lasker B.A."/>
            <person name="Bell M."/>
            <person name="Klenk H.P."/>
            <person name="Sproer C."/>
            <person name="Schumann C."/>
            <person name="Schumann P."/>
            <person name="Brown J.M."/>
        </authorList>
    </citation>
    <scope>NUCLEOTIDE SEQUENCE [LARGE SCALE GENOMIC DNA]</scope>
    <source>
        <strain evidence="1 2">W9851</strain>
    </source>
</reference>
<dbReference type="Pfam" id="PF14063">
    <property type="entry name" value="DUF4254"/>
    <property type="match status" value="1"/>
</dbReference>
<evidence type="ECO:0000313" key="2">
    <source>
        <dbReference type="Proteomes" id="UP000031364"/>
    </source>
</evidence>
<dbReference type="RefSeq" id="WP_043677671.1">
    <property type="nucleotide sequence ID" value="NZ_BDCI01000048.1"/>
</dbReference>
<keyword evidence="2" id="KW-1185">Reference proteome</keyword>
<evidence type="ECO:0008006" key="3">
    <source>
        <dbReference type="Google" id="ProtNLM"/>
    </source>
</evidence>
<name>A0ABR4Z7N1_9NOCA</name>
<evidence type="ECO:0000313" key="1">
    <source>
        <dbReference type="EMBL" id="KIA61360.1"/>
    </source>
</evidence>
<gene>
    <name evidence="1" type="ORF">FG87_31165</name>
</gene>
<sequence>MTARLADPAEIPGKDLLLMACRGMPLISAHPVLDAAAELAQIHADLETAPGQDERLAWHRIQLVRAIDTWVLDTLPPAPTAPLHTETLGQVVDRLAQLTHQTFVALAYASDQLYEDAWTRLCDLARGYQDLIDELRHGTRRVPTTFLGPW</sequence>
<comment type="caution">
    <text evidence="1">The sequence shown here is derived from an EMBL/GenBank/DDBJ whole genome shotgun (WGS) entry which is preliminary data.</text>
</comment>
<accession>A0ABR4Z7N1</accession>
<dbReference type="Proteomes" id="UP000031364">
    <property type="component" value="Unassembled WGS sequence"/>
</dbReference>
<proteinExistence type="predicted"/>
<dbReference type="EMBL" id="JNFP01000046">
    <property type="protein sequence ID" value="KIA61360.1"/>
    <property type="molecule type" value="Genomic_DNA"/>
</dbReference>
<dbReference type="InterPro" id="IPR025350">
    <property type="entry name" value="DUF4254"/>
</dbReference>